<evidence type="ECO:0000313" key="3">
    <source>
        <dbReference type="Proteomes" id="UP000244240"/>
    </source>
</evidence>
<proteinExistence type="predicted"/>
<evidence type="ECO:0000256" key="1">
    <source>
        <dbReference type="SAM" id="Phobius"/>
    </source>
</evidence>
<accession>A0A2T6B0M1</accession>
<comment type="caution">
    <text evidence="2">The sequence shown here is derived from an EMBL/GenBank/DDBJ whole genome shotgun (WGS) entry which is preliminary data.</text>
</comment>
<organism evidence="2 3">
    <name type="scientific">Melghirimyces profundicolus</name>
    <dbReference type="NCBI Taxonomy" id="1242148"/>
    <lineage>
        <taxon>Bacteria</taxon>
        <taxon>Bacillati</taxon>
        <taxon>Bacillota</taxon>
        <taxon>Bacilli</taxon>
        <taxon>Bacillales</taxon>
        <taxon>Thermoactinomycetaceae</taxon>
        <taxon>Melghirimyces</taxon>
    </lineage>
</organism>
<dbReference type="RefSeq" id="WP_146172208.1">
    <property type="nucleotide sequence ID" value="NZ_QBKR01000040.1"/>
</dbReference>
<feature type="transmembrane region" description="Helical" evidence="1">
    <location>
        <begin position="20"/>
        <end position="40"/>
    </location>
</feature>
<keyword evidence="1" id="KW-0812">Transmembrane</keyword>
<dbReference type="Proteomes" id="UP000244240">
    <property type="component" value="Unassembled WGS sequence"/>
</dbReference>
<protein>
    <submittedName>
        <fullName evidence="2">Uncharacterized protein</fullName>
    </submittedName>
</protein>
<feature type="transmembrane region" description="Helical" evidence="1">
    <location>
        <begin position="46"/>
        <end position="65"/>
    </location>
</feature>
<dbReference type="EMBL" id="QBKR01000040">
    <property type="protein sequence ID" value="PTX49618.1"/>
    <property type="molecule type" value="Genomic_DNA"/>
</dbReference>
<dbReference type="AlphaFoldDB" id="A0A2T6B0M1"/>
<keyword evidence="1" id="KW-1133">Transmembrane helix</keyword>
<keyword evidence="1" id="KW-0472">Membrane</keyword>
<name>A0A2T6B0M1_9BACL</name>
<gene>
    <name evidence="2" type="ORF">C8P63_14013</name>
</gene>
<evidence type="ECO:0000313" key="2">
    <source>
        <dbReference type="EMBL" id="PTX49618.1"/>
    </source>
</evidence>
<sequence>MKCSSCQTPVSKGDKWLSGVIGLEAGLMLECLWILSGAYLGWTLPFGVREGVSFAVGVLVIVLLLRKLKTTPCPGCPRMKHTA</sequence>
<dbReference type="OrthoDB" id="2990631at2"/>
<reference evidence="2 3" key="1">
    <citation type="submission" date="2018-04" db="EMBL/GenBank/DDBJ databases">
        <title>Genomic Encyclopedia of Archaeal and Bacterial Type Strains, Phase II (KMG-II): from individual species to whole genera.</title>
        <authorList>
            <person name="Goeker M."/>
        </authorList>
    </citation>
    <scope>NUCLEOTIDE SEQUENCE [LARGE SCALE GENOMIC DNA]</scope>
    <source>
        <strain evidence="2 3">DSM 45787</strain>
    </source>
</reference>
<keyword evidence="3" id="KW-1185">Reference proteome</keyword>